<name>A0ABW3JRP6_9FLAO</name>
<accession>A0ABW3JRP6</accession>
<sequence length="198" mass="21892">MLLKTKLFFAFIVLSLSTLAQTKNNEWQLGISGSVVKFPEADASYIGDQYMFQIPRLNVSAPLTDKLILDGALSFNTFDVGFISNSAKYFSMDGSLRYVFRGVTQDFLPYAFVGGSLVDSERKMTPTMNIGAGANYWVTNAIGINTQVYYKHSLESYESMRSHIQVTLGIVFALKVKGFGGNSRKKGSVGGACYFNQF</sequence>
<dbReference type="RefSeq" id="WP_386105350.1">
    <property type="nucleotide sequence ID" value="NZ_JBHTJR010000020.1"/>
</dbReference>
<dbReference type="Proteomes" id="UP001597062">
    <property type="component" value="Unassembled WGS sequence"/>
</dbReference>
<gene>
    <name evidence="2" type="ORF">ACFQ1U_03465</name>
</gene>
<feature type="chain" id="PRO_5046518750" description="Outer membrane protein beta-barrel domain-containing protein" evidence="1">
    <location>
        <begin position="21"/>
        <end position="198"/>
    </location>
</feature>
<protein>
    <recommendedName>
        <fullName evidence="4">Outer membrane protein beta-barrel domain-containing protein</fullName>
    </recommendedName>
</protein>
<evidence type="ECO:0000313" key="3">
    <source>
        <dbReference type="Proteomes" id="UP001597062"/>
    </source>
</evidence>
<evidence type="ECO:0008006" key="4">
    <source>
        <dbReference type="Google" id="ProtNLM"/>
    </source>
</evidence>
<dbReference type="InterPro" id="IPR011250">
    <property type="entry name" value="OMP/PagP_B-barrel"/>
</dbReference>
<evidence type="ECO:0000313" key="2">
    <source>
        <dbReference type="EMBL" id="MFD0992253.1"/>
    </source>
</evidence>
<evidence type="ECO:0000256" key="1">
    <source>
        <dbReference type="SAM" id="SignalP"/>
    </source>
</evidence>
<reference evidence="3" key="1">
    <citation type="journal article" date="2019" name="Int. J. Syst. Evol. Microbiol.">
        <title>The Global Catalogue of Microorganisms (GCM) 10K type strain sequencing project: providing services to taxonomists for standard genome sequencing and annotation.</title>
        <authorList>
            <consortium name="The Broad Institute Genomics Platform"/>
            <consortium name="The Broad Institute Genome Sequencing Center for Infectious Disease"/>
            <person name="Wu L."/>
            <person name="Ma J."/>
        </authorList>
    </citation>
    <scope>NUCLEOTIDE SEQUENCE [LARGE SCALE GENOMIC DNA]</scope>
    <source>
        <strain evidence="3">CCUG 60527</strain>
    </source>
</reference>
<keyword evidence="3" id="KW-1185">Reference proteome</keyword>
<dbReference type="EMBL" id="JBHTJR010000020">
    <property type="protein sequence ID" value="MFD0992253.1"/>
    <property type="molecule type" value="Genomic_DNA"/>
</dbReference>
<organism evidence="2 3">
    <name type="scientific">Tenacibaculum geojense</name>
    <dbReference type="NCBI Taxonomy" id="915352"/>
    <lineage>
        <taxon>Bacteria</taxon>
        <taxon>Pseudomonadati</taxon>
        <taxon>Bacteroidota</taxon>
        <taxon>Flavobacteriia</taxon>
        <taxon>Flavobacteriales</taxon>
        <taxon>Flavobacteriaceae</taxon>
        <taxon>Tenacibaculum</taxon>
    </lineage>
</organism>
<feature type="signal peptide" evidence="1">
    <location>
        <begin position="1"/>
        <end position="20"/>
    </location>
</feature>
<dbReference type="Gene3D" id="2.40.160.20">
    <property type="match status" value="1"/>
</dbReference>
<comment type="caution">
    <text evidence="2">The sequence shown here is derived from an EMBL/GenBank/DDBJ whole genome shotgun (WGS) entry which is preliminary data.</text>
</comment>
<proteinExistence type="predicted"/>
<dbReference type="SUPFAM" id="SSF56925">
    <property type="entry name" value="OMPA-like"/>
    <property type="match status" value="1"/>
</dbReference>
<keyword evidence="1" id="KW-0732">Signal</keyword>